<dbReference type="Proteomes" id="UP001302274">
    <property type="component" value="Unassembled WGS sequence"/>
</dbReference>
<dbReference type="PANTHER" id="PTHR33639">
    <property type="entry name" value="THIOL-DISULFIDE OXIDOREDUCTASE DCC"/>
    <property type="match status" value="1"/>
</dbReference>
<accession>A0ABU5VS68</accession>
<dbReference type="PANTHER" id="PTHR33639:SF2">
    <property type="entry name" value="DUF393 DOMAIN-CONTAINING PROTEIN"/>
    <property type="match status" value="1"/>
</dbReference>
<dbReference type="RefSeq" id="WP_323575476.1">
    <property type="nucleotide sequence ID" value="NZ_JAYGJQ010000001.1"/>
</dbReference>
<gene>
    <name evidence="1" type="ORF">SHI21_06530</name>
</gene>
<organism evidence="1 2">
    <name type="scientific">Bacteriovorax antarcticus</name>
    <dbReference type="NCBI Taxonomy" id="3088717"/>
    <lineage>
        <taxon>Bacteria</taxon>
        <taxon>Pseudomonadati</taxon>
        <taxon>Bdellovibrionota</taxon>
        <taxon>Bacteriovoracia</taxon>
        <taxon>Bacteriovoracales</taxon>
        <taxon>Bacteriovoracaceae</taxon>
        <taxon>Bacteriovorax</taxon>
    </lineage>
</organism>
<name>A0ABU5VS68_9BACT</name>
<comment type="caution">
    <text evidence="1">The sequence shown here is derived from an EMBL/GenBank/DDBJ whole genome shotgun (WGS) entry which is preliminary data.</text>
</comment>
<dbReference type="InterPro" id="IPR052927">
    <property type="entry name" value="DCC_oxidoreductase"/>
</dbReference>
<evidence type="ECO:0000313" key="1">
    <source>
        <dbReference type="EMBL" id="MEA9355846.1"/>
    </source>
</evidence>
<evidence type="ECO:0000313" key="2">
    <source>
        <dbReference type="Proteomes" id="UP001302274"/>
    </source>
</evidence>
<dbReference type="Pfam" id="PF04134">
    <property type="entry name" value="DCC1-like"/>
    <property type="match status" value="1"/>
</dbReference>
<keyword evidence="2" id="KW-1185">Reference proteome</keyword>
<dbReference type="EMBL" id="JAYGJQ010000001">
    <property type="protein sequence ID" value="MEA9355846.1"/>
    <property type="molecule type" value="Genomic_DNA"/>
</dbReference>
<sequence length="120" mass="13797">MDKIVFYDGQCGLCQRSVSFLAKIDNKKELIFAPLNGQTYKQFFKGSSDLTTVVFYNREQISVKSEAIIEVCRSLGGIKKLAMLLRIIPLKLRDKIYDLIADQRKKVSCIILSKDERFLK</sequence>
<proteinExistence type="predicted"/>
<protein>
    <submittedName>
        <fullName evidence="1">DUF393 domain-containing protein</fullName>
    </submittedName>
</protein>
<reference evidence="1 2" key="1">
    <citation type="submission" date="2023-11" db="EMBL/GenBank/DDBJ databases">
        <title>A Novel Polar Bacteriovorax (B. antarcticus) Isolated from the Biocrust in Antarctica.</title>
        <authorList>
            <person name="Mun W."/>
            <person name="Choi S.Y."/>
            <person name="Mitchell R.J."/>
        </authorList>
    </citation>
    <scope>NUCLEOTIDE SEQUENCE [LARGE SCALE GENOMIC DNA]</scope>
    <source>
        <strain evidence="1 2">PP10</strain>
    </source>
</reference>
<dbReference type="InterPro" id="IPR007263">
    <property type="entry name" value="DCC1-like"/>
</dbReference>